<dbReference type="SUPFAM" id="SSF55729">
    <property type="entry name" value="Acyl-CoA N-acyltransferases (Nat)"/>
    <property type="match status" value="1"/>
</dbReference>
<dbReference type="InterPro" id="IPR016181">
    <property type="entry name" value="Acyl_CoA_acyltransferase"/>
</dbReference>
<dbReference type="PANTHER" id="PTHR43792">
    <property type="entry name" value="GNAT FAMILY, PUTATIVE (AFU_ORTHOLOGUE AFUA_3G00765)-RELATED-RELATED"/>
    <property type="match status" value="1"/>
</dbReference>
<evidence type="ECO:0000313" key="3">
    <source>
        <dbReference type="Proteomes" id="UP000001918"/>
    </source>
</evidence>
<keyword evidence="2" id="KW-0808">Transferase</keyword>
<dbReference type="Gene3D" id="3.40.630.30">
    <property type="match status" value="1"/>
</dbReference>
<dbReference type="PROSITE" id="PS51186">
    <property type="entry name" value="GNAT"/>
    <property type="match status" value="1"/>
</dbReference>
<accession>D1A415</accession>
<proteinExistence type="predicted"/>
<sequence length="167" mass="18031">MPDVTVLRTERLVLTPVQPGDHALLREHWGRPQVRAFLFDGKAPTAKQVTGLIEESMRGFATDGHGLWTVRLGDGGTFVGTAGLLPLDDTGELEVLYSLEPQWRGRGLATEAARAVLDHGLGALGRPRILAEIDEGNRASAAVAERLGMRPCRIVPGVLGPMTRYTT</sequence>
<dbReference type="KEGG" id="tcu:Tcur_2507"/>
<dbReference type="InterPro" id="IPR000182">
    <property type="entry name" value="GNAT_dom"/>
</dbReference>
<gene>
    <name evidence="2" type="ordered locus">Tcur_2507</name>
</gene>
<keyword evidence="3" id="KW-1185">Reference proteome</keyword>
<name>D1A415_THECD</name>
<protein>
    <submittedName>
        <fullName evidence="2">GCN5-related N-acetyltransferase</fullName>
    </submittedName>
</protein>
<reference evidence="2 3" key="1">
    <citation type="journal article" date="2011" name="Stand. Genomic Sci.">
        <title>Complete genome sequence of Thermomonospora curvata type strain (B9).</title>
        <authorList>
            <person name="Chertkov O."/>
            <person name="Sikorski J."/>
            <person name="Nolan M."/>
            <person name="Lapidus A."/>
            <person name="Lucas S."/>
            <person name="Del Rio T.G."/>
            <person name="Tice H."/>
            <person name="Cheng J.F."/>
            <person name="Goodwin L."/>
            <person name="Pitluck S."/>
            <person name="Liolios K."/>
            <person name="Ivanova N."/>
            <person name="Mavromatis K."/>
            <person name="Mikhailova N."/>
            <person name="Ovchinnikova G."/>
            <person name="Pati A."/>
            <person name="Chen A."/>
            <person name="Palaniappan K."/>
            <person name="Djao O.D."/>
            <person name="Land M."/>
            <person name="Hauser L."/>
            <person name="Chang Y.J."/>
            <person name="Jeffries C.D."/>
            <person name="Brettin T."/>
            <person name="Han C."/>
            <person name="Detter J.C."/>
            <person name="Rohde M."/>
            <person name="Goker M."/>
            <person name="Woyke T."/>
            <person name="Bristow J."/>
            <person name="Eisen J.A."/>
            <person name="Markowitz V."/>
            <person name="Hugenholtz P."/>
            <person name="Klenk H.P."/>
            <person name="Kyrpides N.C."/>
        </authorList>
    </citation>
    <scope>NUCLEOTIDE SEQUENCE [LARGE SCALE GENOMIC DNA]</scope>
    <source>
        <strain evidence="3">ATCC 19995 / DSM 43183 / JCM 3096 / KCTC 9072 / NBRC 15933 / NCIMB 10081 / Henssen B9</strain>
    </source>
</reference>
<evidence type="ECO:0000313" key="2">
    <source>
        <dbReference type="EMBL" id="ACY98068.1"/>
    </source>
</evidence>
<dbReference type="eggNOG" id="COG1670">
    <property type="taxonomic scope" value="Bacteria"/>
</dbReference>
<dbReference type="OrthoDB" id="3533156at2"/>
<dbReference type="Proteomes" id="UP000001918">
    <property type="component" value="Chromosome"/>
</dbReference>
<organism evidence="2 3">
    <name type="scientific">Thermomonospora curvata (strain ATCC 19995 / DSM 43183 / JCM 3096 / KCTC 9072 / NBRC 15933 / NCIMB 10081 / Henssen B9)</name>
    <dbReference type="NCBI Taxonomy" id="471852"/>
    <lineage>
        <taxon>Bacteria</taxon>
        <taxon>Bacillati</taxon>
        <taxon>Actinomycetota</taxon>
        <taxon>Actinomycetes</taxon>
        <taxon>Streptosporangiales</taxon>
        <taxon>Thermomonosporaceae</taxon>
        <taxon>Thermomonospora</taxon>
    </lineage>
</organism>
<dbReference type="Pfam" id="PF13302">
    <property type="entry name" value="Acetyltransf_3"/>
    <property type="match status" value="1"/>
</dbReference>
<evidence type="ECO:0000259" key="1">
    <source>
        <dbReference type="PROSITE" id="PS51186"/>
    </source>
</evidence>
<feature type="domain" description="N-acetyltransferase" evidence="1">
    <location>
        <begin position="12"/>
        <end position="167"/>
    </location>
</feature>
<dbReference type="GO" id="GO:0016747">
    <property type="term" value="F:acyltransferase activity, transferring groups other than amino-acyl groups"/>
    <property type="evidence" value="ECO:0007669"/>
    <property type="project" value="InterPro"/>
</dbReference>
<dbReference type="PANTHER" id="PTHR43792:SF1">
    <property type="entry name" value="N-ACETYLTRANSFERASE DOMAIN-CONTAINING PROTEIN"/>
    <property type="match status" value="1"/>
</dbReference>
<dbReference type="STRING" id="471852.Tcur_2507"/>
<dbReference type="InterPro" id="IPR051531">
    <property type="entry name" value="N-acetyltransferase"/>
</dbReference>
<dbReference type="CDD" id="cd04301">
    <property type="entry name" value="NAT_SF"/>
    <property type="match status" value="1"/>
</dbReference>
<dbReference type="AlphaFoldDB" id="D1A415"/>
<dbReference type="HOGENOM" id="CLU_101396_0_0_11"/>
<dbReference type="EMBL" id="CP001738">
    <property type="protein sequence ID" value="ACY98068.1"/>
    <property type="molecule type" value="Genomic_DNA"/>
</dbReference>